<dbReference type="Proteomes" id="UP000238163">
    <property type="component" value="Unassembled WGS sequence"/>
</dbReference>
<sequence>MRMQILFLKKMATTILRFEKLKSRASISKCASHINRFSKTPNADPDKYFKNEVLIGNSHIINSLDHILKKYRITPRKNSVLAMECLITLSPESFNGDTSIEKFKTSSIEYLNKYFKGRCINATLHLDESTPHIHAIIVPLVMKKNKAHLSARDCFSPSRLSIYQKTFFEHMKLKFNLIPPNHGSKSSHNKVSAFYEQLNNDKDKLVNDSLNHLKLDLEKKRHEIVESYVESLLSSLDKYVSKLESKLKNEFGGLAMLYRDKWKESKQKYQLDVIEKFSASKEQERIAMEIDKHMKARKNVPNQSKGSKLKL</sequence>
<dbReference type="EMBL" id="NWTN01000001">
    <property type="protein sequence ID" value="PRQ69455.1"/>
    <property type="molecule type" value="Genomic_DNA"/>
</dbReference>
<reference evidence="2 3" key="2">
    <citation type="submission" date="2018-03" db="EMBL/GenBank/DDBJ databases">
        <title>Genetic Diversity and Phenotypic Plasticity of AHL Mediated Quorum Sensing in Environmental Strains of Vibrio mediterranei.</title>
        <authorList>
            <person name="Lantoine F."/>
            <person name="Vouve F."/>
        </authorList>
    </citation>
    <scope>NUCLEOTIDE SEQUENCE [LARGE SCALE GENOMIC DNA]</scope>
    <source>
        <strain evidence="2 3">17LN0615E</strain>
    </source>
</reference>
<dbReference type="Gene3D" id="3.30.930.30">
    <property type="match status" value="1"/>
</dbReference>
<evidence type="ECO:0000313" key="2">
    <source>
        <dbReference type="EMBL" id="PRQ69455.1"/>
    </source>
</evidence>
<evidence type="ECO:0000256" key="1">
    <source>
        <dbReference type="SAM" id="MobiDB-lite"/>
    </source>
</evidence>
<evidence type="ECO:0000313" key="3">
    <source>
        <dbReference type="Proteomes" id="UP000238163"/>
    </source>
</evidence>
<evidence type="ECO:0008006" key="4">
    <source>
        <dbReference type="Google" id="ProtNLM"/>
    </source>
</evidence>
<gene>
    <name evidence="2" type="ORF">COR51_02355</name>
</gene>
<protein>
    <recommendedName>
        <fullName evidence="4">Plasmid recombination enzyme</fullName>
    </recommendedName>
</protein>
<dbReference type="NCBIfam" id="NF041497">
    <property type="entry name" value="MobV"/>
    <property type="match status" value="1"/>
</dbReference>
<name>A0ABX5DM68_9VIBR</name>
<dbReference type="InterPro" id="IPR001668">
    <property type="entry name" value="Mob_Pre"/>
</dbReference>
<keyword evidence="3" id="KW-1185">Reference proteome</keyword>
<proteinExistence type="predicted"/>
<accession>A0ABX5DM68</accession>
<feature type="compositionally biased region" description="Polar residues" evidence="1">
    <location>
        <begin position="300"/>
        <end position="311"/>
    </location>
</feature>
<dbReference type="Pfam" id="PF01076">
    <property type="entry name" value="Mob_Pre"/>
    <property type="match status" value="1"/>
</dbReference>
<comment type="caution">
    <text evidence="2">The sequence shown here is derived from an EMBL/GenBank/DDBJ whole genome shotgun (WGS) entry which is preliminary data.</text>
</comment>
<dbReference type="CDD" id="cd17242">
    <property type="entry name" value="MobM_relaxase"/>
    <property type="match status" value="1"/>
</dbReference>
<organism evidence="2 3">
    <name type="scientific">Vibrio mediterranei</name>
    <dbReference type="NCBI Taxonomy" id="689"/>
    <lineage>
        <taxon>Bacteria</taxon>
        <taxon>Pseudomonadati</taxon>
        <taxon>Pseudomonadota</taxon>
        <taxon>Gammaproteobacteria</taxon>
        <taxon>Vibrionales</taxon>
        <taxon>Vibrionaceae</taxon>
        <taxon>Vibrio</taxon>
    </lineage>
</organism>
<reference evidence="2 3" key="1">
    <citation type="submission" date="2017-09" db="EMBL/GenBank/DDBJ databases">
        <authorList>
            <person name="Girard L."/>
            <person name="Lami R."/>
            <person name="Suzuki M."/>
            <person name="Baudart J."/>
        </authorList>
    </citation>
    <scope>NUCLEOTIDE SEQUENCE [LARGE SCALE GENOMIC DNA]</scope>
    <source>
        <strain evidence="2 3">17LN0615E</strain>
    </source>
</reference>
<feature type="region of interest" description="Disordered" evidence="1">
    <location>
        <begin position="292"/>
        <end position="311"/>
    </location>
</feature>